<accession>A0ACC7LH96</accession>
<dbReference type="EMBL" id="JBHFPV010000001">
    <property type="protein sequence ID" value="MFH6602354.1"/>
    <property type="molecule type" value="Genomic_DNA"/>
</dbReference>
<gene>
    <name evidence="1" type="ORF">ACEZ3G_02615</name>
</gene>
<comment type="caution">
    <text evidence="1">The sequence shown here is derived from an EMBL/GenBank/DDBJ whole genome shotgun (WGS) entry which is preliminary data.</text>
</comment>
<organism evidence="1 2">
    <name type="scientific">Meishania litoralis</name>
    <dbReference type="NCBI Taxonomy" id="3434685"/>
    <lineage>
        <taxon>Bacteria</taxon>
        <taxon>Pseudomonadati</taxon>
        <taxon>Bacteroidota</taxon>
        <taxon>Flavobacteriia</taxon>
        <taxon>Flavobacteriales</taxon>
        <taxon>Flavobacteriaceae</taxon>
        <taxon>Meishania</taxon>
    </lineage>
</organism>
<protein>
    <submittedName>
        <fullName evidence="1">OmpA family protein</fullName>
    </submittedName>
</protein>
<reference evidence="1" key="1">
    <citation type="submission" date="2024-09" db="EMBL/GenBank/DDBJ databases">
        <authorList>
            <person name="Liu J."/>
        </authorList>
    </citation>
    <scope>NUCLEOTIDE SEQUENCE</scope>
    <source>
        <strain evidence="1">NBU2967</strain>
    </source>
</reference>
<keyword evidence="2" id="KW-1185">Reference proteome</keyword>
<dbReference type="Proteomes" id="UP001595191">
    <property type="component" value="Unassembled WGS sequence"/>
</dbReference>
<evidence type="ECO:0000313" key="2">
    <source>
        <dbReference type="Proteomes" id="UP001595191"/>
    </source>
</evidence>
<evidence type="ECO:0000313" key="1">
    <source>
        <dbReference type="EMBL" id="MFH6602354.1"/>
    </source>
</evidence>
<name>A0ACC7LH96_9FLAO</name>
<proteinExistence type="predicted"/>
<sequence>MIKVRFCVLLIFMSACSLFAQKKNSKADNYFYAYAYADAIAEYHDEMRKEPLTNAQRLNLADAYFHLGNYRNAVKIYTDIYRKDTIIKSHRFNKMLQSLAKTAQRDSIESLLAKKNGLLSDELMENADFNLELLGSNSENETAFQVFGINGNSAQTDFSPSFMNDKLLFSSSRGHKHKKIYGPSGEAYLDIYLGRIGGDGDVVNPNLFEGIPASKFHKSTPYYESSLGKIFYVISNEEDDQLLFDDNGKNSLAIALARSSSGPDRSFYYLLKDLSTSFYYPFYDEATGRLYFAANFEDSYGGTDIYYVHTNNTQIMSEPINVGPRINSAGNEIAPFIYENNLYFSSDIFYGLGGMDIYKTSFQADDSFSIPVNLGAGINSPYDDFGFIIKNEGDKGYLGYFASNRPGGKGKDDIYGFMVSELPGLKTLVLSGKVAKPKSDLGIPEATVKIMDSDGQLIKQVISDLNGQYRIEIPWRDNIMIEANKENHSHYSRTIGKEELNKISGQSFQIDMVELVDLVVEKEAKQVIKLDEFSFEKGKSDITPEISTELDKVVAAIKSFPEMKLRIESHTDSRGNRNTNQRLSQQRADAIKNFILAKGVPSSVITGAMGYGESQLVNDCKDGVYCLDFLHDQNARTLFVVENLDEL</sequence>